<dbReference type="AlphaFoldDB" id="A0A1I8AIN2"/>
<keyword evidence="2" id="KW-1185">Reference proteome</keyword>
<name>A0A1I8AIN2_9BILA</name>
<dbReference type="Proteomes" id="UP000095287">
    <property type="component" value="Unplaced"/>
</dbReference>
<sequence length="164" mass="18257">MTDAFAALGSPFPTETLHTTPARPPAASQGEESLAHIVVFHWEGYPAVTPHSPYVRSRKSRQFGARHRDDGVCDREKKFLGKHSSGRLWSARGIGSRHGGQTVMRNLEWQIGFCLGPVTESFVPPHDGVRSKPKTELETRDCTIPPPEVDSFSNPSFEAFRKFL</sequence>
<reference evidence="3" key="1">
    <citation type="submission" date="2016-11" db="UniProtKB">
        <authorList>
            <consortium name="WormBaseParasite"/>
        </authorList>
    </citation>
    <scope>IDENTIFICATION</scope>
</reference>
<evidence type="ECO:0000256" key="1">
    <source>
        <dbReference type="SAM" id="MobiDB-lite"/>
    </source>
</evidence>
<dbReference type="WBParaSite" id="L893_g5853.t1">
    <property type="protein sequence ID" value="L893_g5853.t1"/>
    <property type="gene ID" value="L893_g5853"/>
</dbReference>
<evidence type="ECO:0000313" key="3">
    <source>
        <dbReference type="WBParaSite" id="L893_g5853.t1"/>
    </source>
</evidence>
<protein>
    <submittedName>
        <fullName evidence="3">Uncharacterized protein</fullName>
    </submittedName>
</protein>
<organism evidence="2 3">
    <name type="scientific">Steinernema glaseri</name>
    <dbReference type="NCBI Taxonomy" id="37863"/>
    <lineage>
        <taxon>Eukaryota</taxon>
        <taxon>Metazoa</taxon>
        <taxon>Ecdysozoa</taxon>
        <taxon>Nematoda</taxon>
        <taxon>Chromadorea</taxon>
        <taxon>Rhabditida</taxon>
        <taxon>Tylenchina</taxon>
        <taxon>Panagrolaimomorpha</taxon>
        <taxon>Strongyloidoidea</taxon>
        <taxon>Steinernematidae</taxon>
        <taxon>Steinernema</taxon>
    </lineage>
</organism>
<accession>A0A1I8AIN2</accession>
<proteinExistence type="predicted"/>
<evidence type="ECO:0000313" key="2">
    <source>
        <dbReference type="Proteomes" id="UP000095287"/>
    </source>
</evidence>
<feature type="region of interest" description="Disordered" evidence="1">
    <location>
        <begin position="1"/>
        <end position="30"/>
    </location>
</feature>